<dbReference type="PANTHER" id="PTHR11240">
    <property type="entry name" value="RIBONUCLEASE T2"/>
    <property type="match status" value="1"/>
</dbReference>
<dbReference type="GO" id="GO:0016787">
    <property type="term" value="F:hydrolase activity"/>
    <property type="evidence" value="ECO:0007669"/>
    <property type="project" value="UniProtKB-KW"/>
</dbReference>
<dbReference type="EnsemblMetazoa" id="PHUM602500-RA">
    <property type="protein sequence ID" value="PHUM602500-PA"/>
    <property type="gene ID" value="PHUM602500"/>
</dbReference>
<organism>
    <name type="scientific">Pediculus humanus subsp. corporis</name>
    <name type="common">Body louse</name>
    <dbReference type="NCBI Taxonomy" id="121224"/>
    <lineage>
        <taxon>Eukaryota</taxon>
        <taxon>Metazoa</taxon>
        <taxon>Ecdysozoa</taxon>
        <taxon>Arthropoda</taxon>
        <taxon>Hexapoda</taxon>
        <taxon>Insecta</taxon>
        <taxon>Pterygota</taxon>
        <taxon>Neoptera</taxon>
        <taxon>Paraneoptera</taxon>
        <taxon>Psocodea</taxon>
        <taxon>Troctomorpha</taxon>
        <taxon>Phthiraptera</taxon>
        <taxon>Anoplura</taxon>
        <taxon>Pediculidae</taxon>
        <taxon>Pediculus</taxon>
    </lineage>
</organism>
<dbReference type="InParanoid" id="E0W3A4"/>
<dbReference type="EMBL" id="AAZO01007355">
    <property type="status" value="NOT_ANNOTATED_CDS"/>
    <property type="molecule type" value="Genomic_DNA"/>
</dbReference>
<accession>E0W3A4</accession>
<evidence type="ECO:0000256" key="1">
    <source>
        <dbReference type="ARBA" id="ARBA00007469"/>
    </source>
</evidence>
<keyword evidence="5" id="KW-0812">Transmembrane</keyword>
<keyword evidence="5" id="KW-1133">Transmembrane helix</keyword>
<dbReference type="PANTHER" id="PTHR11240:SF22">
    <property type="entry name" value="RIBONUCLEASE T2"/>
    <property type="match status" value="1"/>
</dbReference>
<dbReference type="InterPro" id="IPR001568">
    <property type="entry name" value="RNase_T2-like"/>
</dbReference>
<reference evidence="6" key="2">
    <citation type="submission" date="2007-04" db="EMBL/GenBank/DDBJ databases">
        <title>The genome of the human body louse.</title>
        <authorList>
            <consortium name="The Human Body Louse Genome Consortium"/>
            <person name="Kirkness E."/>
            <person name="Walenz B."/>
            <person name="Hass B."/>
            <person name="Bruggner R."/>
            <person name="Strausberg R."/>
        </authorList>
    </citation>
    <scope>NUCLEOTIDE SEQUENCE</scope>
    <source>
        <strain evidence="6">USDA</strain>
    </source>
</reference>
<dbReference type="Pfam" id="PF00445">
    <property type="entry name" value="Ribonuclease_T2"/>
    <property type="match status" value="1"/>
</dbReference>
<proteinExistence type="inferred from homology"/>
<sequence length="311" mass="36414">MIGQLNTFSTPPNLRDKSSLFFKRSLFILFGGGIILLILNSNTKPPGKLEIDYFILSQRWLPTACISFKEKGSKQCLLPGDPDRWTIHGLWPQKGKIKGPFYCNGSWNFDITQIEPIVNEMRIHWPDIQHPQSTSFWNHEWTKHGTCAASASIDYLDTQLKYFEKALDLYKQYNLNEIFNRLKVVPSPNGIYVRDLEFRMRNLLGRDVYIECYRGVSIKQYYLNEIRFCFDINLNLIDCEVTIKKNKINKDEKGYESDVPTNCPLDSPVTYSGNSHLTSYRKQLINAENIQTYEKYLQIYKIIKFLQMIFI</sequence>
<keyword evidence="2" id="KW-1015">Disulfide bond</keyword>
<feature type="active site" evidence="3">
    <location>
        <position position="144"/>
    </location>
</feature>
<reference evidence="6" key="1">
    <citation type="submission" date="2007-04" db="EMBL/GenBank/DDBJ databases">
        <title>Annotation of Pediculus humanus corporis strain USDA.</title>
        <authorList>
            <person name="Kirkness E."/>
            <person name="Hannick L."/>
            <person name="Hass B."/>
            <person name="Bruggner R."/>
            <person name="Lawson D."/>
            <person name="Bidwell S."/>
            <person name="Joardar V."/>
            <person name="Caler E."/>
            <person name="Walenz B."/>
            <person name="Inman J."/>
            <person name="Schobel S."/>
            <person name="Galinsky K."/>
            <person name="Amedeo P."/>
            <person name="Strausberg R."/>
        </authorList>
    </citation>
    <scope>NUCLEOTIDE SEQUENCE</scope>
    <source>
        <strain evidence="6">USDA</strain>
    </source>
</reference>
<evidence type="ECO:0000256" key="2">
    <source>
        <dbReference type="ARBA" id="ARBA00023157"/>
    </source>
</evidence>
<dbReference type="GO" id="GO:0006401">
    <property type="term" value="P:RNA catabolic process"/>
    <property type="evidence" value="ECO:0007669"/>
    <property type="project" value="TreeGrafter"/>
</dbReference>
<dbReference type="RefSeq" id="XP_002432848.1">
    <property type="nucleotide sequence ID" value="XM_002432803.1"/>
</dbReference>
<keyword evidence="6" id="KW-0378">Hydrolase</keyword>
<dbReference type="FunCoup" id="E0W3A4">
    <property type="interactions" value="70"/>
</dbReference>
<dbReference type="AlphaFoldDB" id="E0W3A4"/>
<feature type="active site" evidence="3">
    <location>
        <position position="88"/>
    </location>
</feature>
<dbReference type="STRING" id="121224.E0W3A4"/>
<dbReference type="InterPro" id="IPR033697">
    <property type="entry name" value="Ribonuclease_T2_eukaryotic"/>
</dbReference>
<name>E0W3A4_PEDHC</name>
<evidence type="ECO:0000256" key="4">
    <source>
        <dbReference type="RuleBase" id="RU004328"/>
    </source>
</evidence>
<dbReference type="HOGENOM" id="CLU_069912_1_0_1"/>
<dbReference type="GO" id="GO:0005576">
    <property type="term" value="C:extracellular region"/>
    <property type="evidence" value="ECO:0007669"/>
    <property type="project" value="TreeGrafter"/>
</dbReference>
<keyword evidence="8" id="KW-1185">Reference proteome</keyword>
<dbReference type="OrthoDB" id="435754at2759"/>
<evidence type="ECO:0000256" key="5">
    <source>
        <dbReference type="SAM" id="Phobius"/>
    </source>
</evidence>
<feature type="transmembrane region" description="Helical" evidence="5">
    <location>
        <begin position="20"/>
        <end position="39"/>
    </location>
</feature>
<dbReference type="KEGG" id="phu:Phum_PHUM602500"/>
<dbReference type="InterPro" id="IPR033130">
    <property type="entry name" value="RNase_T2_His_AS_2"/>
</dbReference>
<gene>
    <name evidence="7" type="primary">8236989</name>
    <name evidence="6" type="ORF">Phum_PHUM602500</name>
</gene>
<dbReference type="Gene3D" id="3.90.730.10">
    <property type="entry name" value="Ribonuclease T2-like"/>
    <property type="match status" value="1"/>
</dbReference>
<dbReference type="GO" id="GO:0033897">
    <property type="term" value="F:ribonuclease T2 activity"/>
    <property type="evidence" value="ECO:0007669"/>
    <property type="project" value="InterPro"/>
</dbReference>
<dbReference type="EC" id="3.1.27.1" evidence="6"/>
<dbReference type="GeneID" id="8236989"/>
<dbReference type="PROSITE" id="PS00531">
    <property type="entry name" value="RNASE_T2_2"/>
    <property type="match status" value="1"/>
</dbReference>
<dbReference type="InterPro" id="IPR018188">
    <property type="entry name" value="RNase_T2_His_AS_1"/>
</dbReference>
<reference evidence="7" key="3">
    <citation type="submission" date="2021-02" db="UniProtKB">
        <authorList>
            <consortium name="EnsemblMetazoa"/>
        </authorList>
    </citation>
    <scope>IDENTIFICATION</scope>
    <source>
        <strain evidence="7">USDA</strain>
    </source>
</reference>
<dbReference type="eggNOG" id="KOG1642">
    <property type="taxonomic scope" value="Eukaryota"/>
</dbReference>
<protein>
    <submittedName>
        <fullName evidence="6 7">Ribonuclease Oy, putative</fullName>
        <ecNumber evidence="6">3.1.27.1</ecNumber>
    </submittedName>
</protein>
<evidence type="ECO:0000313" key="7">
    <source>
        <dbReference type="EnsemblMetazoa" id="PHUM602500-PA"/>
    </source>
</evidence>
<dbReference type="EMBL" id="DS235882">
    <property type="protein sequence ID" value="EEB20110.1"/>
    <property type="molecule type" value="Genomic_DNA"/>
</dbReference>
<keyword evidence="5" id="KW-0472">Membrane</keyword>
<dbReference type="CDD" id="cd01061">
    <property type="entry name" value="RNase_T2_euk"/>
    <property type="match status" value="1"/>
</dbReference>
<comment type="similarity">
    <text evidence="1 4">Belongs to the RNase T2 family.</text>
</comment>
<dbReference type="CTD" id="8236989"/>
<evidence type="ECO:0000313" key="6">
    <source>
        <dbReference type="EMBL" id="EEB20110.1"/>
    </source>
</evidence>
<dbReference type="PROSITE" id="PS00530">
    <property type="entry name" value="RNASE_T2_1"/>
    <property type="match status" value="1"/>
</dbReference>
<dbReference type="VEuPathDB" id="VectorBase:PHUM602500"/>
<evidence type="ECO:0000256" key="3">
    <source>
        <dbReference type="PIRSR" id="PIRSR633697-1"/>
    </source>
</evidence>
<dbReference type="InterPro" id="IPR036430">
    <property type="entry name" value="RNase_T2-like_sf"/>
</dbReference>
<dbReference type="Proteomes" id="UP000009046">
    <property type="component" value="Unassembled WGS sequence"/>
</dbReference>
<dbReference type="GO" id="GO:0003723">
    <property type="term" value="F:RNA binding"/>
    <property type="evidence" value="ECO:0007669"/>
    <property type="project" value="InterPro"/>
</dbReference>
<dbReference type="OMA" id="NYNGGSW"/>
<evidence type="ECO:0000313" key="8">
    <source>
        <dbReference type="Proteomes" id="UP000009046"/>
    </source>
</evidence>
<feature type="active site" evidence="3">
    <location>
        <position position="140"/>
    </location>
</feature>
<dbReference type="SUPFAM" id="SSF55895">
    <property type="entry name" value="Ribonuclease Rh-like"/>
    <property type="match status" value="1"/>
</dbReference>